<proteinExistence type="predicted"/>
<dbReference type="SUPFAM" id="SSF69255">
    <property type="entry name" value="gp5 N-terminal domain-like"/>
    <property type="match status" value="1"/>
</dbReference>
<dbReference type="AlphaFoldDB" id="A0A4P9VFZ6"/>
<evidence type="ECO:0000313" key="4">
    <source>
        <dbReference type="Proteomes" id="UP000257039"/>
    </source>
</evidence>
<dbReference type="Gene3D" id="2.40.50.230">
    <property type="entry name" value="Gp5 N-terminal domain"/>
    <property type="match status" value="1"/>
</dbReference>
<evidence type="ECO:0000313" key="3">
    <source>
        <dbReference type="EMBL" id="RDH41190.1"/>
    </source>
</evidence>
<accession>A0A4P9VFZ6</accession>
<feature type="region of interest" description="Disordered" evidence="1">
    <location>
        <begin position="285"/>
        <end position="316"/>
    </location>
</feature>
<dbReference type="Proteomes" id="UP000257039">
    <property type="component" value="Unassembled WGS sequence"/>
</dbReference>
<dbReference type="Pfam" id="PF04717">
    <property type="entry name" value="Phage_base_V"/>
    <property type="match status" value="1"/>
</dbReference>
<feature type="domain" description="Gp5/Type VI secretion system Vgr protein OB-fold" evidence="2">
    <location>
        <begin position="76"/>
        <end position="108"/>
    </location>
</feature>
<organism evidence="3 4">
    <name type="scientific">Zooshikella ganghwensis</name>
    <dbReference type="NCBI Taxonomy" id="202772"/>
    <lineage>
        <taxon>Bacteria</taxon>
        <taxon>Pseudomonadati</taxon>
        <taxon>Pseudomonadota</taxon>
        <taxon>Gammaproteobacteria</taxon>
        <taxon>Oceanospirillales</taxon>
        <taxon>Zooshikellaceae</taxon>
        <taxon>Zooshikella</taxon>
    </lineage>
</organism>
<dbReference type="InterPro" id="IPR006531">
    <property type="entry name" value="Gp5/Vgr_OB"/>
</dbReference>
<protein>
    <recommendedName>
        <fullName evidence="2">Gp5/Type VI secretion system Vgr protein OB-fold domain-containing protein</fullName>
    </recommendedName>
</protein>
<sequence length="316" mass="34858">MVDAIKRIVLSLFPELAGKYHLPRYGRVIAISDTPKQGDLCDDFRPHYAVDVEVLNAQGKPDKKLPILHSLIVPMASAGQEQGFYGLPEVGTQVVVGFAYGLPHKPFIQQVLPHGLSLPNLEQKEQRWQQHPLSYQRCDQSGAWERSTDTSIQDECQHYQLETLHQETYTQTKQTTVAEHSTETIGGSKTLEAMGTLKLHSGGTAELAAIDSLKVATGNDSHTVVGRDMQEHINGIKHSLSKLKQIIQVKDGGKVWLGNESDNVLQLLSEFMGVVEQAFLDLSTHDHTPAGPTNKASLIKQAGTTKQQQSRLDAML</sequence>
<comment type="caution">
    <text evidence="3">The sequence shown here is derived from an EMBL/GenBank/DDBJ whole genome shotgun (WGS) entry which is preliminary data.</text>
</comment>
<gene>
    <name evidence="3" type="ORF">B9G39_29755</name>
</gene>
<dbReference type="EMBL" id="NDXW01000012">
    <property type="protein sequence ID" value="RDH41190.1"/>
    <property type="molecule type" value="Genomic_DNA"/>
</dbReference>
<name>A0A4P9VFZ6_9GAMM</name>
<feature type="compositionally biased region" description="Polar residues" evidence="1">
    <location>
        <begin position="302"/>
        <end position="316"/>
    </location>
</feature>
<dbReference type="InterPro" id="IPR037026">
    <property type="entry name" value="Vgr_OB-fold_dom_sf"/>
</dbReference>
<dbReference type="SUPFAM" id="SSF69349">
    <property type="entry name" value="Phage fibre proteins"/>
    <property type="match status" value="1"/>
</dbReference>
<reference evidence="3 4" key="1">
    <citation type="submission" date="2017-04" db="EMBL/GenBank/DDBJ databases">
        <title>Draft genome sequence of Zooshikella ganghwensis VG4 isolated from Red Sea sediments.</title>
        <authorList>
            <person name="Rehman Z."/>
            <person name="Alam I."/>
            <person name="Kamau A."/>
            <person name="Bajic V."/>
            <person name="Leiknes T."/>
        </authorList>
    </citation>
    <scope>NUCLEOTIDE SEQUENCE [LARGE SCALE GENOMIC DNA]</scope>
    <source>
        <strain evidence="3 4">VG4</strain>
    </source>
</reference>
<evidence type="ECO:0000259" key="2">
    <source>
        <dbReference type="Pfam" id="PF04717"/>
    </source>
</evidence>
<evidence type="ECO:0000256" key="1">
    <source>
        <dbReference type="SAM" id="MobiDB-lite"/>
    </source>
</evidence>
<keyword evidence="4" id="KW-1185">Reference proteome</keyword>
<dbReference type="RefSeq" id="WP_094790049.1">
    <property type="nucleotide sequence ID" value="NZ_NDXW01000012.1"/>
</dbReference>